<protein>
    <submittedName>
        <fullName evidence="1">40S ribosomal protein</fullName>
    </submittedName>
</protein>
<keyword evidence="2" id="KW-1185">Reference proteome</keyword>
<gene>
    <name evidence="1" type="ORF">EJF14_30161</name>
</gene>
<evidence type="ECO:0000313" key="2">
    <source>
        <dbReference type="Proteomes" id="UP000326582"/>
    </source>
</evidence>
<dbReference type="Proteomes" id="UP000326582">
    <property type="component" value="Chromosome 3"/>
</dbReference>
<keyword evidence="1" id="KW-0689">Ribosomal protein</keyword>
<reference evidence="2" key="1">
    <citation type="journal article" date="2019" name="MBio">
        <title>Comparative genomics for the elucidation of multidrug resistance (MDR) in Candida lusitaniae.</title>
        <authorList>
            <person name="Kannan A."/>
            <person name="Asner S.A."/>
            <person name="Trachsel E."/>
            <person name="Kelly S."/>
            <person name="Parker J."/>
            <person name="Sanglard D."/>
        </authorList>
    </citation>
    <scope>NUCLEOTIDE SEQUENCE [LARGE SCALE GENOMIC DNA]</scope>
    <source>
        <strain evidence="2">P1</strain>
    </source>
</reference>
<sequence length="183" mass="20242">MPTTRSAPPAVSKISSLSNKKENFIRILLLPSPTTHTDKMPGVSVRDVPAQDFINAYAQFLQRQGKLEIPGYVELVKTSAGNELPPQEAETWFYKRAASAARHIYLRKQVGVGKLNKLYGGAINRGFRPHKHADASGSVNRRVLQALEKIGVLEISPKGGRRISENGQRDLDRIAAQTLEDDE</sequence>
<organism evidence="1 2">
    <name type="scientific">Clavispora lusitaniae</name>
    <name type="common">Candida lusitaniae</name>
    <dbReference type="NCBI Taxonomy" id="36911"/>
    <lineage>
        <taxon>Eukaryota</taxon>
        <taxon>Fungi</taxon>
        <taxon>Dikarya</taxon>
        <taxon>Ascomycota</taxon>
        <taxon>Saccharomycotina</taxon>
        <taxon>Pichiomycetes</taxon>
        <taxon>Metschnikowiaceae</taxon>
        <taxon>Clavispora</taxon>
    </lineage>
</organism>
<dbReference type="EMBL" id="CP038486">
    <property type="protein sequence ID" value="QFZ27198.1"/>
    <property type="molecule type" value="Genomic_DNA"/>
</dbReference>
<proteinExistence type="predicted"/>
<name>A0ACD0WI32_CLALS</name>
<evidence type="ECO:0000313" key="1">
    <source>
        <dbReference type="EMBL" id="QFZ27198.1"/>
    </source>
</evidence>
<keyword evidence="1" id="KW-0687">Ribonucleoprotein</keyword>
<accession>A0ACD0WI32</accession>